<dbReference type="InterPro" id="IPR046342">
    <property type="entry name" value="CBS_dom_sf"/>
</dbReference>
<evidence type="ECO:0000313" key="4">
    <source>
        <dbReference type="EMBL" id="MCK7595241.1"/>
    </source>
</evidence>
<dbReference type="Proteomes" id="UP001431449">
    <property type="component" value="Unassembled WGS sequence"/>
</dbReference>
<gene>
    <name evidence="4" type="ORF">M0G41_16395</name>
</gene>
<accession>A0ABT0GL29</accession>
<evidence type="ECO:0000256" key="1">
    <source>
        <dbReference type="ARBA" id="ARBA00022737"/>
    </source>
</evidence>
<dbReference type="EMBL" id="JALNMH010000015">
    <property type="protein sequence ID" value="MCK7595241.1"/>
    <property type="molecule type" value="Genomic_DNA"/>
</dbReference>
<dbReference type="PROSITE" id="PS51371">
    <property type="entry name" value="CBS"/>
    <property type="match status" value="2"/>
</dbReference>
<evidence type="ECO:0000256" key="2">
    <source>
        <dbReference type="PROSITE-ProRule" id="PRU00703"/>
    </source>
</evidence>
<feature type="domain" description="CBS" evidence="3">
    <location>
        <begin position="7"/>
        <end position="63"/>
    </location>
</feature>
<comment type="caution">
    <text evidence="4">The sequence shown here is derived from an EMBL/GenBank/DDBJ whole genome shotgun (WGS) entry which is preliminary data.</text>
</comment>
<proteinExistence type="predicted"/>
<protein>
    <submittedName>
        <fullName evidence="4">CBS domain-containing protein</fullName>
    </submittedName>
</protein>
<dbReference type="CDD" id="cd04622">
    <property type="entry name" value="CBS_pair_HRP1_like"/>
    <property type="match status" value="1"/>
</dbReference>
<sequence>MMIREVMTRGVHTLEYSASLREAARLMAEEDIGSVPVVRDEQLVGMVTDRDLVIRGLARSVAEDAPLSTVMTPGIRFCFDDQSVEEVASIMAELGVRRLPVVDREKRLVGFISLANINGAESLRALDTLLDGVATPH</sequence>
<dbReference type="PANTHER" id="PTHR48108">
    <property type="entry name" value="CBS DOMAIN-CONTAINING PROTEIN CBSX2, CHLOROPLASTIC"/>
    <property type="match status" value="1"/>
</dbReference>
<evidence type="ECO:0000259" key="3">
    <source>
        <dbReference type="PROSITE" id="PS51371"/>
    </source>
</evidence>
<keyword evidence="5" id="KW-1185">Reference proteome</keyword>
<dbReference type="InterPro" id="IPR051462">
    <property type="entry name" value="CBS_domain-containing"/>
</dbReference>
<dbReference type="Gene3D" id="3.10.580.10">
    <property type="entry name" value="CBS-domain"/>
    <property type="match status" value="1"/>
</dbReference>
<organism evidence="4 5">
    <name type="scientific">Pseudomarimonas salicorniae</name>
    <dbReference type="NCBI Taxonomy" id="2933270"/>
    <lineage>
        <taxon>Bacteria</taxon>
        <taxon>Pseudomonadati</taxon>
        <taxon>Pseudomonadota</taxon>
        <taxon>Gammaproteobacteria</taxon>
        <taxon>Lysobacterales</taxon>
        <taxon>Lysobacteraceae</taxon>
        <taxon>Pseudomarimonas</taxon>
    </lineage>
</organism>
<dbReference type="SUPFAM" id="SSF54631">
    <property type="entry name" value="CBS-domain pair"/>
    <property type="match status" value="1"/>
</dbReference>
<dbReference type="SMART" id="SM00116">
    <property type="entry name" value="CBS"/>
    <property type="match status" value="2"/>
</dbReference>
<dbReference type="PANTHER" id="PTHR48108:SF34">
    <property type="entry name" value="CBS DOMAIN-CONTAINING PROTEIN YHCV"/>
    <property type="match status" value="1"/>
</dbReference>
<dbReference type="RefSeq" id="WP_248211049.1">
    <property type="nucleotide sequence ID" value="NZ_JALNMH010000015.1"/>
</dbReference>
<name>A0ABT0GL29_9GAMM</name>
<keyword evidence="1" id="KW-0677">Repeat</keyword>
<feature type="domain" description="CBS" evidence="3">
    <location>
        <begin position="71"/>
        <end position="128"/>
    </location>
</feature>
<evidence type="ECO:0000313" key="5">
    <source>
        <dbReference type="Proteomes" id="UP001431449"/>
    </source>
</evidence>
<reference evidence="4" key="1">
    <citation type="submission" date="2022-04" db="EMBL/GenBank/DDBJ databases">
        <title>Lysobacter sp. CAU 1642 isolated from sea sand.</title>
        <authorList>
            <person name="Kim W."/>
        </authorList>
    </citation>
    <scope>NUCLEOTIDE SEQUENCE</scope>
    <source>
        <strain evidence="4">CAU 1642</strain>
    </source>
</reference>
<dbReference type="Pfam" id="PF00571">
    <property type="entry name" value="CBS"/>
    <property type="match status" value="2"/>
</dbReference>
<keyword evidence="2" id="KW-0129">CBS domain</keyword>
<dbReference type="InterPro" id="IPR000644">
    <property type="entry name" value="CBS_dom"/>
</dbReference>